<dbReference type="Proteomes" id="UP001497382">
    <property type="component" value="Unassembled WGS sequence"/>
</dbReference>
<keyword evidence="2" id="KW-1185">Reference proteome</keyword>
<protein>
    <recommendedName>
        <fullName evidence="3">Ribosomal protein S15</fullName>
    </recommendedName>
</protein>
<gene>
    <name evidence="1" type="ORF">LARSCL_LOCUS6745</name>
</gene>
<evidence type="ECO:0000313" key="2">
    <source>
        <dbReference type="Proteomes" id="UP001497382"/>
    </source>
</evidence>
<organism evidence="1 2">
    <name type="scientific">Larinioides sclopetarius</name>
    <dbReference type="NCBI Taxonomy" id="280406"/>
    <lineage>
        <taxon>Eukaryota</taxon>
        <taxon>Metazoa</taxon>
        <taxon>Ecdysozoa</taxon>
        <taxon>Arthropoda</taxon>
        <taxon>Chelicerata</taxon>
        <taxon>Arachnida</taxon>
        <taxon>Araneae</taxon>
        <taxon>Araneomorphae</taxon>
        <taxon>Entelegynae</taxon>
        <taxon>Araneoidea</taxon>
        <taxon>Araneidae</taxon>
        <taxon>Larinioides</taxon>
    </lineage>
</organism>
<sequence>MAQKDKISIAYQVQVQPSSHTVKLIDTQVKHKNENEIR</sequence>
<name>A0AAV1ZNG0_9ARAC</name>
<comment type="caution">
    <text evidence="1">The sequence shown here is derived from an EMBL/GenBank/DDBJ whole genome shotgun (WGS) entry which is preliminary data.</text>
</comment>
<evidence type="ECO:0000313" key="1">
    <source>
        <dbReference type="EMBL" id="CAL1273168.1"/>
    </source>
</evidence>
<proteinExistence type="predicted"/>
<dbReference type="AlphaFoldDB" id="A0AAV1ZNG0"/>
<reference evidence="1 2" key="1">
    <citation type="submission" date="2024-04" db="EMBL/GenBank/DDBJ databases">
        <authorList>
            <person name="Rising A."/>
            <person name="Reimegard J."/>
            <person name="Sonavane S."/>
            <person name="Akerstrom W."/>
            <person name="Nylinder S."/>
            <person name="Hedman E."/>
            <person name="Kallberg Y."/>
        </authorList>
    </citation>
    <scope>NUCLEOTIDE SEQUENCE [LARGE SCALE GENOMIC DNA]</scope>
</reference>
<evidence type="ECO:0008006" key="3">
    <source>
        <dbReference type="Google" id="ProtNLM"/>
    </source>
</evidence>
<accession>A0AAV1ZNG0</accession>
<dbReference type="EMBL" id="CAXIEN010000065">
    <property type="protein sequence ID" value="CAL1273168.1"/>
    <property type="molecule type" value="Genomic_DNA"/>
</dbReference>